<evidence type="ECO:0000313" key="1">
    <source>
        <dbReference type="EMBL" id="PZW42433.1"/>
    </source>
</evidence>
<dbReference type="RefSeq" id="WP_111540093.1">
    <property type="nucleotide sequence ID" value="NZ_QKYV01000002.1"/>
</dbReference>
<organism evidence="1 2">
    <name type="scientific">Mesonia algae</name>
    <dbReference type="NCBI Taxonomy" id="213248"/>
    <lineage>
        <taxon>Bacteria</taxon>
        <taxon>Pseudomonadati</taxon>
        <taxon>Bacteroidota</taxon>
        <taxon>Flavobacteriia</taxon>
        <taxon>Flavobacteriales</taxon>
        <taxon>Flavobacteriaceae</taxon>
        <taxon>Mesonia</taxon>
    </lineage>
</organism>
<protein>
    <submittedName>
        <fullName evidence="1">Uncharacterized protein</fullName>
    </submittedName>
</protein>
<dbReference type="InterPro" id="IPR036866">
    <property type="entry name" value="RibonucZ/Hydroxyglut_hydro"/>
</dbReference>
<dbReference type="AlphaFoldDB" id="A0A2W7IUT1"/>
<reference evidence="1 2" key="1">
    <citation type="submission" date="2018-06" db="EMBL/GenBank/DDBJ databases">
        <title>Genomic Encyclopedia of Archaeal and Bacterial Type Strains, Phase II (KMG-II): from individual species to whole genera.</title>
        <authorList>
            <person name="Goeker M."/>
        </authorList>
    </citation>
    <scope>NUCLEOTIDE SEQUENCE [LARGE SCALE GENOMIC DNA]</scope>
    <source>
        <strain evidence="1 2">DSM 15361</strain>
    </source>
</reference>
<dbReference type="Proteomes" id="UP000249542">
    <property type="component" value="Unassembled WGS sequence"/>
</dbReference>
<proteinExistence type="predicted"/>
<accession>A0A2W7IUT1</accession>
<dbReference type="EMBL" id="QKYV01000002">
    <property type="protein sequence ID" value="PZW42433.1"/>
    <property type="molecule type" value="Genomic_DNA"/>
</dbReference>
<gene>
    <name evidence="1" type="ORF">LX95_00744</name>
</gene>
<comment type="caution">
    <text evidence="1">The sequence shown here is derived from an EMBL/GenBank/DDBJ whole genome shotgun (WGS) entry which is preliminary data.</text>
</comment>
<evidence type="ECO:0000313" key="2">
    <source>
        <dbReference type="Proteomes" id="UP000249542"/>
    </source>
</evidence>
<sequence length="120" mass="14268">MGDRTKNDIAGFLVKFKKGFSSLPYSQNNGYRNVGIKVMLKLLFYGEDSRKIYCVQHFYVPLGVGVHLEAWGIPSEKITEMDWWQETQFETLKYSKRYYDCPLFTRTNLNKNYLVEFEHF</sequence>
<name>A0A2W7IUT1_9FLAO</name>
<dbReference type="Gene3D" id="3.60.15.10">
    <property type="entry name" value="Ribonuclease Z/Hydroxyacylglutathione hydrolase-like"/>
    <property type="match status" value="1"/>
</dbReference>
<keyword evidence="2" id="KW-1185">Reference proteome</keyword>